<dbReference type="AlphaFoldDB" id="A0AAW1UEB2"/>
<evidence type="ECO:0000256" key="8">
    <source>
        <dbReference type="SAM" id="SignalP"/>
    </source>
</evidence>
<organism evidence="10 11">
    <name type="scientific">Henosepilachna vigintioctopunctata</name>
    <dbReference type="NCBI Taxonomy" id="420089"/>
    <lineage>
        <taxon>Eukaryota</taxon>
        <taxon>Metazoa</taxon>
        <taxon>Ecdysozoa</taxon>
        <taxon>Arthropoda</taxon>
        <taxon>Hexapoda</taxon>
        <taxon>Insecta</taxon>
        <taxon>Pterygota</taxon>
        <taxon>Neoptera</taxon>
        <taxon>Endopterygota</taxon>
        <taxon>Coleoptera</taxon>
        <taxon>Polyphaga</taxon>
        <taxon>Cucujiformia</taxon>
        <taxon>Coccinelloidea</taxon>
        <taxon>Coccinellidae</taxon>
        <taxon>Epilachninae</taxon>
        <taxon>Epilachnini</taxon>
        <taxon>Henosepilachna</taxon>
    </lineage>
</organism>
<keyword evidence="3" id="KW-0964">Secreted</keyword>
<evidence type="ECO:0000256" key="6">
    <source>
        <dbReference type="ARBA" id="ARBA00023180"/>
    </source>
</evidence>
<evidence type="ECO:0000256" key="2">
    <source>
        <dbReference type="ARBA" id="ARBA00006606"/>
    </source>
</evidence>
<dbReference type="InterPro" id="IPR001223">
    <property type="entry name" value="Glyco_hydro18_cat"/>
</dbReference>
<feature type="signal peptide" evidence="8">
    <location>
        <begin position="1"/>
        <end position="24"/>
    </location>
</feature>
<proteinExistence type="inferred from homology"/>
<dbReference type="GO" id="GO:0008061">
    <property type="term" value="F:chitin binding"/>
    <property type="evidence" value="ECO:0007669"/>
    <property type="project" value="InterPro"/>
</dbReference>
<dbReference type="EMBL" id="JARQZJ010000048">
    <property type="protein sequence ID" value="KAK9878477.1"/>
    <property type="molecule type" value="Genomic_DNA"/>
</dbReference>
<dbReference type="Gene3D" id="3.10.50.10">
    <property type="match status" value="1"/>
</dbReference>
<dbReference type="InterPro" id="IPR029070">
    <property type="entry name" value="Chitinase_insertion_sf"/>
</dbReference>
<dbReference type="PANTHER" id="PTHR11177">
    <property type="entry name" value="CHITINASE"/>
    <property type="match status" value="1"/>
</dbReference>
<evidence type="ECO:0000256" key="4">
    <source>
        <dbReference type="ARBA" id="ARBA00022729"/>
    </source>
</evidence>
<comment type="subcellular location">
    <subcellularLocation>
        <location evidence="1">Secreted</location>
    </subcellularLocation>
</comment>
<dbReference type="Gene3D" id="3.20.20.80">
    <property type="entry name" value="Glycosidases"/>
    <property type="match status" value="1"/>
</dbReference>
<feature type="domain" description="GH18" evidence="9">
    <location>
        <begin position="31"/>
        <end position="341"/>
    </location>
</feature>
<protein>
    <recommendedName>
        <fullName evidence="9">GH18 domain-containing protein</fullName>
    </recommendedName>
</protein>
<evidence type="ECO:0000313" key="10">
    <source>
        <dbReference type="EMBL" id="KAK9878477.1"/>
    </source>
</evidence>
<dbReference type="FunFam" id="3.20.20.80:FF:000071">
    <property type="entry name" value="Imaginal disc growth factor"/>
    <property type="match status" value="1"/>
</dbReference>
<dbReference type="GO" id="GO:0004568">
    <property type="term" value="F:chitinase activity"/>
    <property type="evidence" value="ECO:0007669"/>
    <property type="project" value="TreeGrafter"/>
</dbReference>
<dbReference type="Proteomes" id="UP001431783">
    <property type="component" value="Unassembled WGS sequence"/>
</dbReference>
<dbReference type="InterPro" id="IPR011583">
    <property type="entry name" value="Chitinase_II/V-like_cat"/>
</dbReference>
<keyword evidence="5" id="KW-1015">Disulfide bond</keyword>
<dbReference type="PROSITE" id="PS51910">
    <property type="entry name" value="GH18_2"/>
    <property type="match status" value="1"/>
</dbReference>
<feature type="chain" id="PRO_5043508872" description="GH18 domain-containing protein" evidence="8">
    <location>
        <begin position="25"/>
        <end position="341"/>
    </location>
</feature>
<dbReference type="InterPro" id="IPR017853">
    <property type="entry name" value="GH"/>
</dbReference>
<dbReference type="PANTHER" id="PTHR11177:SF235">
    <property type="entry name" value="CHITINASE-LIKE PROTEIN IDGF1-RELATED"/>
    <property type="match status" value="1"/>
</dbReference>
<evidence type="ECO:0000256" key="7">
    <source>
        <dbReference type="SAM" id="MobiDB-lite"/>
    </source>
</evidence>
<dbReference type="SMART" id="SM00636">
    <property type="entry name" value="Glyco_18"/>
    <property type="match status" value="1"/>
</dbReference>
<gene>
    <name evidence="10" type="ORF">WA026_022119</name>
</gene>
<evidence type="ECO:0000256" key="1">
    <source>
        <dbReference type="ARBA" id="ARBA00004613"/>
    </source>
</evidence>
<name>A0AAW1UEB2_9CUCU</name>
<keyword evidence="6" id="KW-0325">Glycoprotein</keyword>
<feature type="region of interest" description="Disordered" evidence="7">
    <location>
        <begin position="322"/>
        <end position="341"/>
    </location>
</feature>
<sequence>MRRNKMKLLVCSTLLLAIANLGEAKTSSPPPKVVCYYNSASHTRDGQGKYSLPDLEAAMPYCTHVMYGYAAIDEKFKKLIPLNENFDVTRQHYKQVVGLRERLNNKYTKPKFMLSVGGGADVSGEDDEKNIQYRDLLESSALRTTFINSAYEMVKKYGFEGIDLAWEFPETKAKKVRSKIGSFFHSLKTKVLGPSVIDKKAEEHREQFIALVRELKRTFAMDNLLVSITVLPNVNSTVYYDPKLLAPHVDFVNLMAYDFYTPQRNPEEADYTSPIFELVDRRFDENVDFQVNYWLRNGAPSHKIILGIPTFGRAWKMNEDSNKNGIPPLTVDGSAEQGPKR</sequence>
<comment type="caution">
    <text evidence="10">The sequence shown here is derived from an EMBL/GenBank/DDBJ whole genome shotgun (WGS) entry which is preliminary data.</text>
</comment>
<dbReference type="InterPro" id="IPR050314">
    <property type="entry name" value="Glycosyl_Hydrlase_18"/>
</dbReference>
<evidence type="ECO:0000256" key="5">
    <source>
        <dbReference type="ARBA" id="ARBA00023157"/>
    </source>
</evidence>
<keyword evidence="11" id="KW-1185">Reference proteome</keyword>
<dbReference type="Pfam" id="PF00704">
    <property type="entry name" value="Glyco_hydro_18"/>
    <property type="match status" value="1"/>
</dbReference>
<dbReference type="SUPFAM" id="SSF51445">
    <property type="entry name" value="(Trans)glycosidases"/>
    <property type="match status" value="1"/>
</dbReference>
<evidence type="ECO:0000256" key="3">
    <source>
        <dbReference type="ARBA" id="ARBA00022525"/>
    </source>
</evidence>
<evidence type="ECO:0000259" key="9">
    <source>
        <dbReference type="PROSITE" id="PS51910"/>
    </source>
</evidence>
<dbReference type="GO" id="GO:0005576">
    <property type="term" value="C:extracellular region"/>
    <property type="evidence" value="ECO:0007669"/>
    <property type="project" value="UniProtKB-SubCell"/>
</dbReference>
<comment type="similarity">
    <text evidence="2">Belongs to the glycosyl hydrolase 18 family. IDGF subfamily.</text>
</comment>
<dbReference type="GO" id="GO:0006032">
    <property type="term" value="P:chitin catabolic process"/>
    <property type="evidence" value="ECO:0007669"/>
    <property type="project" value="TreeGrafter"/>
</dbReference>
<keyword evidence="4 8" id="KW-0732">Signal</keyword>
<dbReference type="GO" id="GO:0005975">
    <property type="term" value="P:carbohydrate metabolic process"/>
    <property type="evidence" value="ECO:0007669"/>
    <property type="project" value="InterPro"/>
</dbReference>
<evidence type="ECO:0000313" key="11">
    <source>
        <dbReference type="Proteomes" id="UP001431783"/>
    </source>
</evidence>
<accession>A0AAW1UEB2</accession>
<reference evidence="10 11" key="1">
    <citation type="submission" date="2023-03" db="EMBL/GenBank/DDBJ databases">
        <title>Genome insight into feeding habits of ladybird beetles.</title>
        <authorList>
            <person name="Li H.-S."/>
            <person name="Huang Y.-H."/>
            <person name="Pang H."/>
        </authorList>
    </citation>
    <scope>NUCLEOTIDE SEQUENCE [LARGE SCALE GENOMIC DNA]</scope>
    <source>
        <strain evidence="10">SYSU_2023b</strain>
        <tissue evidence="10">Whole body</tissue>
    </source>
</reference>